<dbReference type="PANTHER" id="PTHR47667">
    <property type="entry name" value="REGULATOR OF TY1 TRANSPOSITION PROTEIN 107"/>
    <property type="match status" value="1"/>
</dbReference>
<feature type="compositionally biased region" description="Basic residues" evidence="1">
    <location>
        <begin position="619"/>
        <end position="630"/>
    </location>
</feature>
<dbReference type="Pfam" id="PF16589">
    <property type="entry name" value="BRCT_2"/>
    <property type="match status" value="1"/>
</dbReference>
<feature type="compositionally biased region" description="Acidic residues" evidence="1">
    <location>
        <begin position="635"/>
        <end position="645"/>
    </location>
</feature>
<evidence type="ECO:0000313" key="3">
    <source>
        <dbReference type="EMBL" id="TBU24360.1"/>
    </source>
</evidence>
<feature type="domain" description="BRCT" evidence="2">
    <location>
        <begin position="93"/>
        <end position="173"/>
    </location>
</feature>
<feature type="compositionally biased region" description="Basic residues" evidence="1">
    <location>
        <begin position="659"/>
        <end position="673"/>
    </location>
</feature>
<dbReference type="GO" id="GO:0035361">
    <property type="term" value="C:Cul8-RING ubiquitin ligase complex"/>
    <property type="evidence" value="ECO:0007669"/>
    <property type="project" value="TreeGrafter"/>
</dbReference>
<feature type="compositionally biased region" description="Basic and acidic residues" evidence="1">
    <location>
        <begin position="997"/>
        <end position="1011"/>
    </location>
</feature>
<dbReference type="CDD" id="cd18432">
    <property type="entry name" value="BRCT_PAXIP1_rpt6_like"/>
    <property type="match status" value="1"/>
</dbReference>
<dbReference type="PROSITE" id="PS50172">
    <property type="entry name" value="BRCT"/>
    <property type="match status" value="5"/>
</dbReference>
<feature type="compositionally biased region" description="Basic and acidic residues" evidence="1">
    <location>
        <begin position="946"/>
        <end position="967"/>
    </location>
</feature>
<feature type="compositionally biased region" description="Basic and acidic residues" evidence="1">
    <location>
        <begin position="742"/>
        <end position="751"/>
    </location>
</feature>
<feature type="region of interest" description="Disordered" evidence="1">
    <location>
        <begin position="461"/>
        <end position="1054"/>
    </location>
</feature>
<feature type="domain" description="BRCT" evidence="2">
    <location>
        <begin position="1156"/>
        <end position="1255"/>
    </location>
</feature>
<dbReference type="GO" id="GO:0005634">
    <property type="term" value="C:nucleus"/>
    <property type="evidence" value="ECO:0007669"/>
    <property type="project" value="TreeGrafter"/>
</dbReference>
<dbReference type="AlphaFoldDB" id="A0A4Q9MAT6"/>
<protein>
    <recommendedName>
        <fullName evidence="2">BRCT domain-containing protein</fullName>
    </recommendedName>
</protein>
<feature type="compositionally biased region" description="Basic and acidic residues" evidence="1">
    <location>
        <begin position="599"/>
        <end position="615"/>
    </location>
</feature>
<dbReference type="GO" id="GO:0006302">
    <property type="term" value="P:double-strand break repair"/>
    <property type="evidence" value="ECO:0007669"/>
    <property type="project" value="TreeGrafter"/>
</dbReference>
<dbReference type="Pfam" id="PF12738">
    <property type="entry name" value="PTCB-BRCT"/>
    <property type="match status" value="2"/>
</dbReference>
<proteinExistence type="predicted"/>
<evidence type="ECO:0000259" key="2">
    <source>
        <dbReference type="PROSITE" id="PS50172"/>
    </source>
</evidence>
<dbReference type="OrthoDB" id="342264at2759"/>
<dbReference type="SUPFAM" id="SSF52113">
    <property type="entry name" value="BRCT domain"/>
    <property type="match status" value="4"/>
</dbReference>
<feature type="compositionally biased region" description="Acidic residues" evidence="1">
    <location>
        <begin position="703"/>
        <end position="715"/>
    </location>
</feature>
<organism evidence="3">
    <name type="scientific">Dichomitus squalens</name>
    <dbReference type="NCBI Taxonomy" id="114155"/>
    <lineage>
        <taxon>Eukaryota</taxon>
        <taxon>Fungi</taxon>
        <taxon>Dikarya</taxon>
        <taxon>Basidiomycota</taxon>
        <taxon>Agaricomycotina</taxon>
        <taxon>Agaricomycetes</taxon>
        <taxon>Polyporales</taxon>
        <taxon>Polyporaceae</taxon>
        <taxon>Dichomitus</taxon>
    </lineage>
</organism>
<dbReference type="InterPro" id="IPR036420">
    <property type="entry name" value="BRCT_dom_sf"/>
</dbReference>
<dbReference type="InterPro" id="IPR001357">
    <property type="entry name" value="BRCT_dom"/>
</dbReference>
<feature type="compositionally biased region" description="Acidic residues" evidence="1">
    <location>
        <begin position="538"/>
        <end position="550"/>
    </location>
</feature>
<dbReference type="CDD" id="cd17743">
    <property type="entry name" value="BRCT_BRC1_like_rpt5"/>
    <property type="match status" value="1"/>
</dbReference>
<dbReference type="InterPro" id="IPR053036">
    <property type="entry name" value="CellCycle_DNARepair_Reg"/>
</dbReference>
<dbReference type="Pfam" id="PF16770">
    <property type="entry name" value="RTT107_BRCT_5"/>
    <property type="match status" value="1"/>
</dbReference>
<name>A0A4Q9MAT6_9APHY</name>
<accession>A0A4Q9MAT6</accession>
<feature type="domain" description="BRCT" evidence="2">
    <location>
        <begin position="348"/>
        <end position="424"/>
    </location>
</feature>
<sequence>MPKTIFDGVYYYISETIPLEKRDQLSEVLDVRGGTPVPVADPRLTHFITTSLPLEEFVESLPEDSPAHTVTPFWVERSAVLDSTQDPEYYYADPAFLFSGVVAAATDLSKSDCELISAAVTALGGQWRTALTRDVTHLFALAPGSAKYETAMHYREQTGVRVLVPHWFDDTVRLGIRDLPTRHYEWPEPRVFQQRPEGRTTQEDEDYEPPSERMMLYETASMSNDEQRKVRPASRNVWKGKKLLLGLSLDLSEHQRKALYADIRRQGGEVVELSSPKSVKAADRAQEEVAKIDEADIFVTRYRTGAAYAKAYQQKKTIGTLAWLWYVRATGTLTRPADQLLHYPIPDKPSDGFDKEVVTVTNYTGKDREYLKKLITLMGGEFTASMSAEHNTIVVAAYLHGTKTDKATSWSIPIVNHTWVEDCFVQWRRLTPAREKYIVFPPGVDFSTVLAERGIGRISWEPGQLEDMQRASEAGADEDVEMHEEAGEQGATPRRSRRKSKSASASPAKVKKKRRAEQDNDEEGEGGVLHGTAQSAGEVEEAVAMDENEGEVSVGAQMDVDASFSDLKPKGRRQARDEMDIDGDEEEDAGAGPSQSPVTKRDPPTKRPAPEKEAATKVPAKRKLVRRYTPRKTDDEAEPDEDAEDVTPPRDAVTTPSPVKRHAKTYGSAKAKRVQRERDDDAQTESPSPVKKPQSTRWKAAPADEDVATVEESSDDQLPVAKTRARAKKQEARKPVNTRAAKSKEKAKAKEQPAAQSKKHKLLELSSDSESESTEEDIRSVLGDLLPNGKGKARAGATSPTKVGRTPQRLDSVLVPTVAEVYGSPARQSGKVSPQKVGPSKKTAKSAPADEDEDAAPARGGKTKKPTRAAAPSESGRSEPPPPAATKAGRKSSSIENAEAGPSRASTSTLASPEKMTRTPSKRSAATKATRKLHDVIMPDVVSFQKEMKRGAVRASREGTADAKDSAKTPAPARGGKKRRSIGSEGVRSEEDDDEMPERKKQKPNEVEDAAKGAAKGKKKAGRKSAAAGLEESPPAKEPGTSTTTNNEAAATKDVRVMTTQLTLSEDVLRGLTKLGVKIVTKPTECTHLLVKSVVRTEKFLCAMAVAPYVLSEKWAVMSAANKKLLPEADYAIKDETTENKYSFSLDDALKRAKQNAGKLFRGITFYITPKVSVETKLLKNVVTANGGQVSTQTPTVRILAGHGNRFVISCPEDVSIWRPLAQHHKIYTQELILTSALRQRIDWDDTAFQVPASW</sequence>
<dbReference type="EMBL" id="ML143481">
    <property type="protein sequence ID" value="TBU24360.1"/>
    <property type="molecule type" value="Genomic_DNA"/>
</dbReference>
<dbReference type="SMART" id="SM00292">
    <property type="entry name" value="BRCT"/>
    <property type="match status" value="5"/>
</dbReference>
<dbReference type="Gene3D" id="3.40.50.10190">
    <property type="entry name" value="BRCT domain"/>
    <property type="match status" value="5"/>
</dbReference>
<gene>
    <name evidence="3" type="ORF">BD311DRAFT_702198</name>
</gene>
<dbReference type="CDD" id="cd18436">
    <property type="entry name" value="BRCT_BRC1_like_rpt2"/>
    <property type="match status" value="1"/>
</dbReference>
<dbReference type="PANTHER" id="PTHR47667:SF1">
    <property type="entry name" value="REGULATOR OF TY1 TRANSPOSITION PROTEIN 107"/>
    <property type="match status" value="1"/>
</dbReference>
<reference evidence="3" key="1">
    <citation type="submission" date="2019-01" db="EMBL/GenBank/DDBJ databases">
        <title>Draft genome sequences of three monokaryotic isolates of the white-rot basidiomycete fungus Dichomitus squalens.</title>
        <authorList>
            <consortium name="DOE Joint Genome Institute"/>
            <person name="Lopez S.C."/>
            <person name="Andreopoulos B."/>
            <person name="Pangilinan J."/>
            <person name="Lipzen A."/>
            <person name="Riley R."/>
            <person name="Ahrendt S."/>
            <person name="Ng V."/>
            <person name="Barry K."/>
            <person name="Daum C."/>
            <person name="Grigoriev I.V."/>
            <person name="Hilden K.S."/>
            <person name="Makela M.R."/>
            <person name="de Vries R.P."/>
        </authorList>
    </citation>
    <scope>NUCLEOTIDE SEQUENCE [LARGE SCALE GENOMIC DNA]</scope>
    <source>
        <strain evidence="3">OM18370.1</strain>
    </source>
</reference>
<dbReference type="Proteomes" id="UP000292957">
    <property type="component" value="Unassembled WGS sequence"/>
</dbReference>
<feature type="compositionally biased region" description="Acidic residues" evidence="1">
    <location>
        <begin position="579"/>
        <end position="589"/>
    </location>
</feature>
<feature type="domain" description="BRCT" evidence="2">
    <location>
        <begin position="1"/>
        <end position="92"/>
    </location>
</feature>
<feature type="compositionally biased region" description="Low complexity" evidence="1">
    <location>
        <begin position="1041"/>
        <end position="1050"/>
    </location>
</feature>
<evidence type="ECO:0000256" key="1">
    <source>
        <dbReference type="SAM" id="MobiDB-lite"/>
    </source>
</evidence>
<dbReference type="GO" id="GO:1990683">
    <property type="term" value="P:DNA double-strand break attachment to nuclear envelope"/>
    <property type="evidence" value="ECO:0007669"/>
    <property type="project" value="TreeGrafter"/>
</dbReference>
<feature type="domain" description="BRCT" evidence="2">
    <location>
        <begin position="1072"/>
        <end position="1133"/>
    </location>
</feature>